<comment type="cofactor">
    <cofactor evidence="12 15">
        <name>Zn(2+)</name>
        <dbReference type="ChEBI" id="CHEBI:29105"/>
    </cofactor>
    <text evidence="12 15">Binds 1 zinc ion.</text>
</comment>
<dbReference type="EC" id="1.1.1.193" evidence="12"/>
<dbReference type="InterPro" id="IPR024072">
    <property type="entry name" value="DHFR-like_dom_sf"/>
</dbReference>
<dbReference type="PROSITE" id="PS51747">
    <property type="entry name" value="CYT_DCMP_DEAMINASES_2"/>
    <property type="match status" value="1"/>
</dbReference>
<evidence type="ECO:0000256" key="6">
    <source>
        <dbReference type="ARBA" id="ARBA00022619"/>
    </source>
</evidence>
<keyword evidence="11" id="KW-0511">Multifunctional enzyme</keyword>
<evidence type="ECO:0000256" key="7">
    <source>
        <dbReference type="ARBA" id="ARBA00022723"/>
    </source>
</evidence>
<protein>
    <recommendedName>
        <fullName evidence="12">Riboflavin biosynthesis protein RibD</fullName>
    </recommendedName>
    <domain>
        <recommendedName>
            <fullName evidence="12">Diaminohydroxyphosphoribosylaminopyrimidine deaminase</fullName>
            <shortName evidence="12">DRAP deaminase</shortName>
            <ecNumber evidence="12">3.5.4.26</ecNumber>
        </recommendedName>
        <alternativeName>
            <fullName evidence="12">Riboflavin-specific deaminase</fullName>
        </alternativeName>
    </domain>
    <domain>
        <recommendedName>
            <fullName evidence="12">5-amino-6-(5-phosphoribosylamino)uracil reductase</fullName>
            <ecNumber evidence="12">1.1.1.193</ecNumber>
        </recommendedName>
        <alternativeName>
            <fullName evidence="12">HTP reductase</fullName>
        </alternativeName>
    </domain>
</protein>
<reference evidence="17 18" key="1">
    <citation type="submission" date="2015-11" db="EMBL/GenBank/DDBJ databases">
        <title>Draft genome sequence of Paramesorhizobium deserti A-3-E, a strain highly resistant to diverse beta-lactam antibiotics.</title>
        <authorList>
            <person name="Lv R."/>
            <person name="Yang X."/>
            <person name="Fang N."/>
            <person name="Guo J."/>
            <person name="Luo X."/>
            <person name="Peng F."/>
            <person name="Yang R."/>
            <person name="Cui Y."/>
            <person name="Fang C."/>
            <person name="Song Y."/>
        </authorList>
    </citation>
    <scope>NUCLEOTIDE SEQUENCE [LARGE SCALE GENOMIC DNA]</scope>
    <source>
        <strain evidence="17 18">A-3-E</strain>
    </source>
</reference>
<feature type="binding site" evidence="15">
    <location>
        <position position="87"/>
    </location>
    <ligand>
        <name>Zn(2+)</name>
        <dbReference type="ChEBI" id="CHEBI:29105"/>
        <note>catalytic</note>
    </ligand>
</feature>
<evidence type="ECO:0000256" key="11">
    <source>
        <dbReference type="ARBA" id="ARBA00023268"/>
    </source>
</evidence>
<dbReference type="PIRSF" id="PIRSF006769">
    <property type="entry name" value="RibD"/>
    <property type="match status" value="1"/>
</dbReference>
<dbReference type="InterPro" id="IPR002125">
    <property type="entry name" value="CMP_dCMP_dom"/>
</dbReference>
<feature type="binding site" evidence="14">
    <location>
        <position position="307"/>
    </location>
    <ligand>
        <name>substrate</name>
    </ligand>
</feature>
<dbReference type="InterPro" id="IPR002734">
    <property type="entry name" value="RibDG_C"/>
</dbReference>
<evidence type="ECO:0000256" key="2">
    <source>
        <dbReference type="ARBA" id="ARBA00004882"/>
    </source>
</evidence>
<dbReference type="NCBIfam" id="TIGR00326">
    <property type="entry name" value="eubact_ribD"/>
    <property type="match status" value="1"/>
</dbReference>
<evidence type="ECO:0000256" key="15">
    <source>
        <dbReference type="PIRSR" id="PIRSR006769-3"/>
    </source>
</evidence>
<feature type="binding site" evidence="14">
    <location>
        <position position="212"/>
    </location>
    <ligand>
        <name>NADP(+)</name>
        <dbReference type="ChEBI" id="CHEBI:58349"/>
    </ligand>
</feature>
<dbReference type="GO" id="GO:0009231">
    <property type="term" value="P:riboflavin biosynthetic process"/>
    <property type="evidence" value="ECO:0007669"/>
    <property type="project" value="UniProtKB-UniPathway"/>
</dbReference>
<evidence type="ECO:0000256" key="10">
    <source>
        <dbReference type="ARBA" id="ARBA00023002"/>
    </source>
</evidence>
<dbReference type="SUPFAM" id="SSF53927">
    <property type="entry name" value="Cytidine deaminase-like"/>
    <property type="match status" value="1"/>
</dbReference>
<feature type="domain" description="CMP/dCMP-type deaminase" evidence="16">
    <location>
        <begin position="9"/>
        <end position="134"/>
    </location>
</feature>
<feature type="binding site" evidence="15">
    <location>
        <position position="96"/>
    </location>
    <ligand>
        <name>Zn(2+)</name>
        <dbReference type="ChEBI" id="CHEBI:29105"/>
        <note>catalytic</note>
    </ligand>
</feature>
<comment type="caution">
    <text evidence="17">The sequence shown here is derived from an EMBL/GenBank/DDBJ whole genome shotgun (WGS) entry which is preliminary data.</text>
</comment>
<evidence type="ECO:0000256" key="14">
    <source>
        <dbReference type="PIRSR" id="PIRSR006769-2"/>
    </source>
</evidence>
<name>A0A135HWZ1_9HYPH</name>
<feature type="binding site" evidence="14">
    <location>
        <position position="196"/>
    </location>
    <ligand>
        <name>substrate</name>
    </ligand>
</feature>
<feature type="binding site" evidence="14">
    <location>
        <position position="208"/>
    </location>
    <ligand>
        <name>NADP(+)</name>
        <dbReference type="ChEBI" id="CHEBI:58349"/>
    </ligand>
</feature>
<feature type="binding site" evidence="14">
    <location>
        <position position="216"/>
    </location>
    <ligand>
        <name>substrate</name>
    </ligand>
</feature>
<keyword evidence="18" id="KW-1185">Reference proteome</keyword>
<evidence type="ECO:0000313" key="17">
    <source>
        <dbReference type="EMBL" id="KXF77698.1"/>
    </source>
</evidence>
<comment type="function">
    <text evidence="1 12">Converts 2,5-diamino-6-(ribosylamino)-4(3h)-pyrimidinone 5'-phosphate into 5-amino-6-(ribosylamino)-2,4(1h,3h)-pyrimidinedione 5'-phosphate.</text>
</comment>
<dbReference type="OrthoDB" id="9800865at2"/>
<proteinExistence type="inferred from homology"/>
<feature type="binding site" evidence="14">
    <location>
        <position position="219"/>
    </location>
    <ligand>
        <name>substrate</name>
    </ligand>
</feature>
<dbReference type="Proteomes" id="UP000070107">
    <property type="component" value="Unassembled WGS sequence"/>
</dbReference>
<dbReference type="GO" id="GO:0008270">
    <property type="term" value="F:zinc ion binding"/>
    <property type="evidence" value="ECO:0007669"/>
    <property type="project" value="InterPro"/>
</dbReference>
<dbReference type="SUPFAM" id="SSF53597">
    <property type="entry name" value="Dihydrofolate reductase-like"/>
    <property type="match status" value="1"/>
</dbReference>
<feature type="binding site" evidence="15">
    <location>
        <position position="62"/>
    </location>
    <ligand>
        <name>Zn(2+)</name>
        <dbReference type="ChEBI" id="CHEBI:29105"/>
        <note>catalytic</note>
    </ligand>
</feature>
<dbReference type="InterPro" id="IPR050765">
    <property type="entry name" value="Riboflavin_Biosynth_HTPR"/>
</dbReference>
<dbReference type="PROSITE" id="PS00903">
    <property type="entry name" value="CYT_DCMP_DEAMINASES_1"/>
    <property type="match status" value="1"/>
</dbReference>
<comment type="pathway">
    <text evidence="3 12">Cofactor biosynthesis; riboflavin biosynthesis; 5-amino-6-(D-ribitylamino)uracil from GTP: step 3/4.</text>
</comment>
<evidence type="ECO:0000256" key="9">
    <source>
        <dbReference type="ARBA" id="ARBA00022857"/>
    </source>
</evidence>
<feature type="binding site" evidence="14">
    <location>
        <position position="235"/>
    </location>
    <ligand>
        <name>NADP(+)</name>
        <dbReference type="ChEBI" id="CHEBI:58349"/>
    </ligand>
</feature>
<dbReference type="Pfam" id="PF00383">
    <property type="entry name" value="dCMP_cyt_deam_1"/>
    <property type="match status" value="1"/>
</dbReference>
<evidence type="ECO:0000256" key="4">
    <source>
        <dbReference type="ARBA" id="ARBA00005259"/>
    </source>
</evidence>
<dbReference type="CDD" id="cd01284">
    <property type="entry name" value="Riboflavin_deaminase-reductase"/>
    <property type="match status" value="1"/>
</dbReference>
<dbReference type="InterPro" id="IPR004794">
    <property type="entry name" value="Eubact_RibD"/>
</dbReference>
<keyword evidence="7 12" id="KW-0479">Metal-binding</keyword>
<accession>A0A135HWZ1</accession>
<dbReference type="Pfam" id="PF01872">
    <property type="entry name" value="RibD_C"/>
    <property type="match status" value="1"/>
</dbReference>
<dbReference type="GO" id="GO:0008703">
    <property type="term" value="F:5-amino-6-(5-phosphoribosylamino)uracil reductase activity"/>
    <property type="evidence" value="ECO:0007669"/>
    <property type="project" value="UniProtKB-EC"/>
</dbReference>
<evidence type="ECO:0000256" key="8">
    <source>
        <dbReference type="ARBA" id="ARBA00022833"/>
    </source>
</evidence>
<dbReference type="Gene3D" id="3.40.140.10">
    <property type="entry name" value="Cytidine Deaminase, domain 2"/>
    <property type="match status" value="1"/>
</dbReference>
<comment type="pathway">
    <text evidence="2 12">Cofactor biosynthesis; riboflavin biosynthesis; 5-amino-6-(D-ribitylamino)uracil from GTP: step 2/4.</text>
</comment>
<dbReference type="UniPathway" id="UPA00275">
    <property type="reaction ID" value="UER00401"/>
</dbReference>
<evidence type="ECO:0000256" key="1">
    <source>
        <dbReference type="ARBA" id="ARBA00002151"/>
    </source>
</evidence>
<evidence type="ECO:0000256" key="13">
    <source>
        <dbReference type="PIRSR" id="PIRSR006769-1"/>
    </source>
</evidence>
<organism evidence="17 18">
    <name type="scientific">Paramesorhizobium deserti</name>
    <dbReference type="NCBI Taxonomy" id="1494590"/>
    <lineage>
        <taxon>Bacteria</taxon>
        <taxon>Pseudomonadati</taxon>
        <taxon>Pseudomonadota</taxon>
        <taxon>Alphaproteobacteria</taxon>
        <taxon>Hyphomicrobiales</taxon>
        <taxon>Phyllobacteriaceae</taxon>
        <taxon>Paramesorhizobium</taxon>
    </lineage>
</organism>
<comment type="catalytic activity">
    <reaction evidence="12">
        <text>5-amino-6-(5-phospho-D-ribitylamino)uracil + NADP(+) = 5-amino-6-(5-phospho-D-ribosylamino)uracil + NADPH + H(+)</text>
        <dbReference type="Rhea" id="RHEA:17845"/>
        <dbReference type="ChEBI" id="CHEBI:15378"/>
        <dbReference type="ChEBI" id="CHEBI:57783"/>
        <dbReference type="ChEBI" id="CHEBI:58349"/>
        <dbReference type="ChEBI" id="CHEBI:58421"/>
        <dbReference type="ChEBI" id="CHEBI:58453"/>
        <dbReference type="EC" id="1.1.1.193"/>
    </reaction>
</comment>
<dbReference type="InterPro" id="IPR016193">
    <property type="entry name" value="Cytidine_deaminase-like"/>
</dbReference>
<dbReference type="STRING" id="1494590.ATN84_10205"/>
<dbReference type="PANTHER" id="PTHR38011">
    <property type="entry name" value="DIHYDROFOLATE REDUCTASE FAMILY PROTEIN (AFU_ORTHOLOGUE AFUA_8G06820)"/>
    <property type="match status" value="1"/>
</dbReference>
<keyword evidence="8 12" id="KW-0862">Zinc</keyword>
<keyword evidence="10 12" id="KW-0560">Oxidoreductase</keyword>
<evidence type="ECO:0000313" key="18">
    <source>
        <dbReference type="Proteomes" id="UP000070107"/>
    </source>
</evidence>
<evidence type="ECO:0000256" key="5">
    <source>
        <dbReference type="ARBA" id="ARBA00007417"/>
    </source>
</evidence>
<gene>
    <name evidence="17" type="ORF">ATN84_10205</name>
</gene>
<keyword evidence="9 12" id="KW-0521">NADP</keyword>
<comment type="similarity">
    <text evidence="5 12">In the C-terminal section; belongs to the HTP reductase family.</text>
</comment>
<sequence>MAGALPISATDLRFMAAAIRYSRRHLGLTATNPSVATLIVRDDGDGPVIVGRGVTAVGGRPHAETQAIAEAGEKARGATAYVTLEPCAHHGRTPPCANALVIAGVARVVAAATDPDDRVSGKGYAILREGGIEVIEGVLADSAAEIMAGYLIRSFRKRPEVTLKLALSADGMIGRKGEGQVAITGPVSRAQVHLMRAESDAILVGIGTALADDPMLTCRLPGLEGRSPIRIVLDSELRLPLSSALVLSASAVPVWIACDINADPRKRQAMIDAGCRILATESINGRIALPELLEDLAAQGIATVMVEGGANVAEYFLSEGLVDRIALFEGPDAIGAEQGVAVPGLRSHMAGFSPSREARFGADRFTEFTRKP</sequence>
<comment type="similarity">
    <text evidence="4 12">In the N-terminal section; belongs to the cytidine and deoxycytidylate deaminase family.</text>
</comment>
<dbReference type="Gene3D" id="3.40.430.10">
    <property type="entry name" value="Dihydrofolate Reductase, subunit A"/>
    <property type="match status" value="1"/>
</dbReference>
<keyword evidence="12" id="KW-0378">Hydrolase</keyword>
<keyword evidence="6 12" id="KW-0686">Riboflavin biosynthesis</keyword>
<evidence type="ECO:0000256" key="3">
    <source>
        <dbReference type="ARBA" id="ARBA00004910"/>
    </source>
</evidence>
<comment type="catalytic activity">
    <reaction evidence="12">
        <text>2,5-diamino-6-hydroxy-4-(5-phosphoribosylamino)-pyrimidine + H2O + H(+) = 5-amino-6-(5-phospho-D-ribosylamino)uracil + NH4(+)</text>
        <dbReference type="Rhea" id="RHEA:21868"/>
        <dbReference type="ChEBI" id="CHEBI:15377"/>
        <dbReference type="ChEBI" id="CHEBI:15378"/>
        <dbReference type="ChEBI" id="CHEBI:28938"/>
        <dbReference type="ChEBI" id="CHEBI:58453"/>
        <dbReference type="ChEBI" id="CHEBI:58614"/>
        <dbReference type="EC" id="3.5.4.26"/>
    </reaction>
</comment>
<dbReference type="EC" id="3.5.4.26" evidence="12"/>
<dbReference type="AlphaFoldDB" id="A0A135HWZ1"/>
<dbReference type="InterPro" id="IPR016192">
    <property type="entry name" value="APOBEC/CMP_deaminase_Zn-bd"/>
</dbReference>
<feature type="active site" description="Proton donor" evidence="13">
    <location>
        <position position="64"/>
    </location>
</feature>
<dbReference type="PANTHER" id="PTHR38011:SF7">
    <property type="entry name" value="2,5-DIAMINO-6-RIBOSYLAMINO-4(3H)-PYRIMIDINONE 5'-PHOSPHATE REDUCTASE"/>
    <property type="match status" value="1"/>
</dbReference>
<evidence type="ECO:0000259" key="16">
    <source>
        <dbReference type="PROSITE" id="PS51747"/>
    </source>
</evidence>
<dbReference type="EMBL" id="LNTU01000012">
    <property type="protein sequence ID" value="KXF77698.1"/>
    <property type="molecule type" value="Genomic_DNA"/>
</dbReference>
<dbReference type="RefSeq" id="WP_068881883.1">
    <property type="nucleotide sequence ID" value="NZ_LNTU01000012.1"/>
</dbReference>
<dbReference type="GO" id="GO:0008835">
    <property type="term" value="F:diaminohydroxyphosphoribosylaminopyrimidine deaminase activity"/>
    <property type="evidence" value="ECO:0007669"/>
    <property type="project" value="UniProtKB-EC"/>
</dbReference>
<feature type="binding site" evidence="14">
    <location>
        <position position="166"/>
    </location>
    <ligand>
        <name>NADP(+)</name>
        <dbReference type="ChEBI" id="CHEBI:58349"/>
    </ligand>
</feature>
<evidence type="ECO:0000256" key="12">
    <source>
        <dbReference type="PIRNR" id="PIRNR006769"/>
    </source>
</evidence>